<dbReference type="HAMAP" id="MF_00844_B">
    <property type="entry name" value="RqcH_B"/>
    <property type="match status" value="1"/>
</dbReference>
<evidence type="ECO:0000313" key="8">
    <source>
        <dbReference type="Proteomes" id="UP000243819"/>
    </source>
</evidence>
<dbReference type="InterPro" id="IPR008532">
    <property type="entry name" value="NFACT_RNA-bd"/>
</dbReference>
<proteinExistence type="inferred from homology"/>
<dbReference type="GO" id="GO:0072344">
    <property type="term" value="P:rescue of stalled ribosome"/>
    <property type="evidence" value="ECO:0007669"/>
    <property type="project" value="UniProtKB-UniRule"/>
</dbReference>
<dbReference type="STRING" id="1120990.SAMN03080614_100568"/>
<evidence type="ECO:0000256" key="3">
    <source>
        <dbReference type="ARBA" id="ARBA00022884"/>
    </source>
</evidence>
<comment type="function">
    <text evidence="5">Key component of the ribosome quality control system (RQC), a ribosome-associated complex that mediates the extraction of incompletely synthesized nascent chains from stalled ribosomes and their subsequent degradation. RqcH recruits Ala-charged tRNA, and with RqcP directs the elongation of stalled nascent chains on 50S ribosomal subunits, leading to non-templated C-terminal alanine extensions (Ala tail). The Ala tail promotes nascent chain degradation. May add between 1 and at least 8 Ala residues. Binds to stalled 50S ribosomal subunits.</text>
</comment>
<dbReference type="EMBL" id="FOIF01000005">
    <property type="protein sequence ID" value="SES73653.1"/>
    <property type="molecule type" value="Genomic_DNA"/>
</dbReference>
<dbReference type="Pfam" id="PF05670">
    <property type="entry name" value="NFACT-R_1"/>
    <property type="match status" value="1"/>
</dbReference>
<comment type="similarity">
    <text evidence="5">Belongs to the NEMF family.</text>
</comment>
<evidence type="ECO:0000313" key="7">
    <source>
        <dbReference type="EMBL" id="SES73653.1"/>
    </source>
</evidence>
<evidence type="ECO:0000259" key="6">
    <source>
        <dbReference type="Pfam" id="PF05670"/>
    </source>
</evidence>
<keyword evidence="1 5" id="KW-0820">tRNA-binding</keyword>
<name>A0A1H9YX07_9FIRM</name>
<evidence type="ECO:0000256" key="4">
    <source>
        <dbReference type="ARBA" id="ARBA00022917"/>
    </source>
</evidence>
<dbReference type="GO" id="GO:0043023">
    <property type="term" value="F:ribosomal large subunit binding"/>
    <property type="evidence" value="ECO:0007669"/>
    <property type="project" value="UniProtKB-UniRule"/>
</dbReference>
<protein>
    <recommendedName>
        <fullName evidence="5">Rqc2 homolog RqcH</fullName>
        <shortName evidence="5">RqcH</shortName>
    </recommendedName>
</protein>
<dbReference type="Pfam" id="PF05833">
    <property type="entry name" value="NFACT_N"/>
    <property type="match status" value="1"/>
</dbReference>
<keyword evidence="2 5" id="KW-0699">rRNA-binding</keyword>
<reference evidence="8" key="1">
    <citation type="submission" date="2016-10" db="EMBL/GenBank/DDBJ databases">
        <authorList>
            <person name="Varghese N."/>
            <person name="Submissions S."/>
        </authorList>
    </citation>
    <scope>NUCLEOTIDE SEQUENCE [LARGE SCALE GENOMIC DNA]</scope>
    <source>
        <strain evidence="8">DSM 13577</strain>
    </source>
</reference>
<dbReference type="InterPro" id="IPR051608">
    <property type="entry name" value="RQC_Subunit_NEMF"/>
</dbReference>
<accession>A0A1H9YX07</accession>
<keyword evidence="3 5" id="KW-0694">RNA-binding</keyword>
<dbReference type="Gene3D" id="2.30.310.10">
    <property type="entry name" value="ibrinogen binding protein from staphylococcus aureus domain"/>
    <property type="match status" value="1"/>
</dbReference>
<dbReference type="GO" id="GO:1990112">
    <property type="term" value="C:RQC complex"/>
    <property type="evidence" value="ECO:0007669"/>
    <property type="project" value="TreeGrafter"/>
</dbReference>
<dbReference type="OrthoDB" id="9766163at2"/>
<organism evidence="7 8">
    <name type="scientific">Anaerobranca gottschalkii DSM 13577</name>
    <dbReference type="NCBI Taxonomy" id="1120990"/>
    <lineage>
        <taxon>Bacteria</taxon>
        <taxon>Bacillati</taxon>
        <taxon>Bacillota</taxon>
        <taxon>Clostridia</taxon>
        <taxon>Eubacteriales</taxon>
        <taxon>Proteinivoracaceae</taxon>
        <taxon>Anaerobranca</taxon>
    </lineage>
</organism>
<gene>
    <name evidence="5" type="primary">rqcH</name>
    <name evidence="7" type="ORF">SAMN03080614_100568</name>
</gene>
<keyword evidence="4 5" id="KW-0648">Protein biosynthesis</keyword>
<dbReference type="GO" id="GO:0019843">
    <property type="term" value="F:rRNA binding"/>
    <property type="evidence" value="ECO:0007669"/>
    <property type="project" value="UniProtKB-UniRule"/>
</dbReference>
<dbReference type="GO" id="GO:0000049">
    <property type="term" value="F:tRNA binding"/>
    <property type="evidence" value="ECO:0007669"/>
    <property type="project" value="UniProtKB-UniRule"/>
</dbReference>
<evidence type="ECO:0000256" key="1">
    <source>
        <dbReference type="ARBA" id="ARBA00022555"/>
    </source>
</evidence>
<evidence type="ECO:0000256" key="5">
    <source>
        <dbReference type="HAMAP-Rule" id="MF_00844"/>
    </source>
</evidence>
<comment type="subunit">
    <text evidence="5">Associates with stalled 50S ribosomal subunits. Binds to RqcP.</text>
</comment>
<feature type="domain" description="NFACT RNA-binding" evidence="6">
    <location>
        <begin position="457"/>
        <end position="553"/>
    </location>
</feature>
<dbReference type="PANTHER" id="PTHR15239">
    <property type="entry name" value="NUCLEAR EXPORT MEDIATOR FACTOR NEMF"/>
    <property type="match status" value="1"/>
</dbReference>
<dbReference type="InterPro" id="IPR043682">
    <property type="entry name" value="RqcH_bacterial"/>
</dbReference>
<keyword evidence="8" id="KW-1185">Reference proteome</keyword>
<dbReference type="Proteomes" id="UP000243819">
    <property type="component" value="Unassembled WGS sequence"/>
</dbReference>
<dbReference type="AlphaFoldDB" id="A0A1H9YX07"/>
<evidence type="ECO:0000256" key="2">
    <source>
        <dbReference type="ARBA" id="ARBA00022730"/>
    </source>
</evidence>
<dbReference type="PANTHER" id="PTHR15239:SF6">
    <property type="entry name" value="RIBOSOME QUALITY CONTROL COMPLEX SUBUNIT NEMF"/>
    <property type="match status" value="1"/>
</dbReference>
<dbReference type="RefSeq" id="WP_091348936.1">
    <property type="nucleotide sequence ID" value="NZ_FOIF01000005.1"/>
</dbReference>
<sequence>MFDILFLDKYTKEIREYLTNARVDKIYQPESLELTLVLRKPGETLNLRIDCSANNHHLRITNKILENPSTPSSFCMLLRKYLSGSKIKDIEMIKDERIINIIFQGRHPNGYVTSWVLSIELMGKHSNVIFYDQEEQIVLGVLKPTNSQTRELKVGILYQHPPKQVKITWENLNYKNLMLHVLGDEKLTLDKIMVKYFPLASPILVKEFIYKHQISNVFFKELEEQQIKELIEHYHNFINNLTYEPIMYYQNEQPWDFYCTDLNCLSKDYQIKKYPDYITLVRDFYDYKEDKLKLENNKNLLIKTINKYQKKLTKKLGLLNEELNQYQDFHKYKEIGDLLMANLHQIKKGMAEITLFNFYTSREERIKLDPSLSPIANCQNYYKKHSKGKRGLEIVKENIESVQKEIDYLDSLIHFISEADNSTLQEIEQELIKENYLKPKVKSTKKDRESSQSLPLEFTSTDGYKILVGKNNKQNDLLTLKIGKKGDLWLHTKDFPGSHVVVKNGTKAPETTLLEAANFAAYFSKAKHSSKVAVDYTDIKNVFKPKGAKPGMVNYVDFKTIYITPSLNNNL</sequence>